<evidence type="ECO:0000313" key="3">
    <source>
        <dbReference type="Proteomes" id="UP000036771"/>
    </source>
</evidence>
<protein>
    <recommendedName>
        <fullName evidence="4">KWG Leptospira</fullName>
    </recommendedName>
</protein>
<proteinExistence type="predicted"/>
<dbReference type="AlphaFoldDB" id="A0A0K8MAE4"/>
<dbReference type="STRING" id="1629334.Cva_00054"/>
<evidence type="ECO:0000256" key="1">
    <source>
        <dbReference type="SAM" id="SignalP"/>
    </source>
</evidence>
<dbReference type="OrthoDB" id="9135878at2"/>
<feature type="signal peptide" evidence="1">
    <location>
        <begin position="1"/>
        <end position="24"/>
    </location>
</feature>
<name>A0A0K8MAE4_9PROT</name>
<accession>A0A0K8MAE4</accession>
<keyword evidence="1" id="KW-0732">Signal</keyword>
<evidence type="ECO:0000313" key="2">
    <source>
        <dbReference type="EMBL" id="GAO97422.1"/>
    </source>
</evidence>
<feature type="chain" id="PRO_5005512658" description="KWG Leptospira" evidence="1">
    <location>
        <begin position="25"/>
        <end position="103"/>
    </location>
</feature>
<evidence type="ECO:0008006" key="4">
    <source>
        <dbReference type="Google" id="ProtNLM"/>
    </source>
</evidence>
<organism evidence="2 3">
    <name type="scientific">Caedimonas varicaedens</name>
    <dbReference type="NCBI Taxonomy" id="1629334"/>
    <lineage>
        <taxon>Bacteria</taxon>
        <taxon>Pseudomonadati</taxon>
        <taxon>Pseudomonadota</taxon>
        <taxon>Alphaproteobacteria</taxon>
        <taxon>Holosporales</taxon>
        <taxon>Caedimonadaceae</taxon>
        <taxon>Caedimonas</taxon>
    </lineage>
</organism>
<dbReference type="Proteomes" id="UP000036771">
    <property type="component" value="Unassembled WGS sequence"/>
</dbReference>
<reference evidence="2 3" key="1">
    <citation type="submission" date="2015-03" db="EMBL/GenBank/DDBJ databases">
        <title>Caedibacter varicaedens, whole genome shotgun sequence.</title>
        <authorList>
            <person name="Suzuki H."/>
            <person name="Dapper A.L."/>
            <person name="Gibson A.K."/>
            <person name="Jackson C."/>
            <person name="Lee H."/>
            <person name="Pejaver V.R."/>
            <person name="Doak T."/>
            <person name="Lynch M."/>
        </authorList>
    </citation>
    <scope>NUCLEOTIDE SEQUENCE [LARGE SCALE GENOMIC DNA]</scope>
</reference>
<dbReference type="EMBL" id="BBVC01000003">
    <property type="protein sequence ID" value="GAO97422.1"/>
    <property type="molecule type" value="Genomic_DNA"/>
</dbReference>
<sequence length="103" mass="11982" precursor="true">MIQISAMKITYLFLLLKTSSYLMASSYNSSPYNYKNSPYNYDNSQYNYKNNPYNYDNSPYNPSNDRIIRNERGQEMGYMVPKDDGGANIFDFNGNRLGYLSSD</sequence>
<gene>
    <name evidence="2" type="ORF">Cva_00054</name>
</gene>
<keyword evidence="3" id="KW-1185">Reference proteome</keyword>
<comment type="caution">
    <text evidence="2">The sequence shown here is derived from an EMBL/GenBank/DDBJ whole genome shotgun (WGS) entry which is preliminary data.</text>
</comment>